<evidence type="ECO:0000313" key="1">
    <source>
        <dbReference type="EMBL" id="KIM33407.1"/>
    </source>
</evidence>
<dbReference type="Proteomes" id="UP000054097">
    <property type="component" value="Unassembled WGS sequence"/>
</dbReference>
<protein>
    <recommendedName>
        <fullName evidence="3">Nudix hydrolase domain-containing protein</fullName>
    </recommendedName>
</protein>
<dbReference type="SUPFAM" id="SSF55811">
    <property type="entry name" value="Nudix"/>
    <property type="match status" value="1"/>
</dbReference>
<gene>
    <name evidence="1" type="ORF">M408DRAFT_19706</name>
</gene>
<dbReference type="InterPro" id="IPR015797">
    <property type="entry name" value="NUDIX_hydrolase-like_dom_sf"/>
</dbReference>
<dbReference type="OrthoDB" id="10259236at2759"/>
<reference evidence="2" key="2">
    <citation type="submission" date="2015-01" db="EMBL/GenBank/DDBJ databases">
        <title>Evolutionary Origins and Diversification of the Mycorrhizal Mutualists.</title>
        <authorList>
            <consortium name="DOE Joint Genome Institute"/>
            <consortium name="Mycorrhizal Genomics Consortium"/>
            <person name="Kohler A."/>
            <person name="Kuo A."/>
            <person name="Nagy L.G."/>
            <person name="Floudas D."/>
            <person name="Copeland A."/>
            <person name="Barry K.W."/>
            <person name="Cichocki N."/>
            <person name="Veneault-Fourrey C."/>
            <person name="LaButti K."/>
            <person name="Lindquist E.A."/>
            <person name="Lipzen A."/>
            <person name="Lundell T."/>
            <person name="Morin E."/>
            <person name="Murat C."/>
            <person name="Riley R."/>
            <person name="Ohm R."/>
            <person name="Sun H."/>
            <person name="Tunlid A."/>
            <person name="Henrissat B."/>
            <person name="Grigoriev I.V."/>
            <person name="Hibbett D.S."/>
            <person name="Martin F."/>
        </authorList>
    </citation>
    <scope>NUCLEOTIDE SEQUENCE [LARGE SCALE GENOMIC DNA]</scope>
    <source>
        <strain evidence="2">MAFF 305830</strain>
    </source>
</reference>
<dbReference type="EMBL" id="KN824278">
    <property type="protein sequence ID" value="KIM33407.1"/>
    <property type="molecule type" value="Genomic_DNA"/>
</dbReference>
<dbReference type="InterPro" id="IPR020084">
    <property type="entry name" value="NUDIX_hydrolase_CS"/>
</dbReference>
<proteinExistence type="predicted"/>
<reference evidence="1 2" key="1">
    <citation type="submission" date="2014-04" db="EMBL/GenBank/DDBJ databases">
        <authorList>
            <consortium name="DOE Joint Genome Institute"/>
            <person name="Kuo A."/>
            <person name="Zuccaro A."/>
            <person name="Kohler A."/>
            <person name="Nagy L.G."/>
            <person name="Floudas D."/>
            <person name="Copeland A."/>
            <person name="Barry K.W."/>
            <person name="Cichocki N."/>
            <person name="Veneault-Fourrey C."/>
            <person name="LaButti K."/>
            <person name="Lindquist E.A."/>
            <person name="Lipzen A."/>
            <person name="Lundell T."/>
            <person name="Morin E."/>
            <person name="Murat C."/>
            <person name="Sun H."/>
            <person name="Tunlid A."/>
            <person name="Henrissat B."/>
            <person name="Grigoriev I.V."/>
            <person name="Hibbett D.S."/>
            <person name="Martin F."/>
            <person name="Nordberg H.P."/>
            <person name="Cantor M.N."/>
            <person name="Hua S.X."/>
        </authorList>
    </citation>
    <scope>NUCLEOTIDE SEQUENCE [LARGE SCALE GENOMIC DNA]</scope>
    <source>
        <strain evidence="1 2">MAFF 305830</strain>
    </source>
</reference>
<evidence type="ECO:0000313" key="2">
    <source>
        <dbReference type="Proteomes" id="UP000054097"/>
    </source>
</evidence>
<dbReference type="GO" id="GO:0016787">
    <property type="term" value="F:hydrolase activity"/>
    <property type="evidence" value="ECO:0007669"/>
    <property type="project" value="InterPro"/>
</dbReference>
<dbReference type="CDD" id="cd02883">
    <property type="entry name" value="NUDIX_Hydrolase"/>
    <property type="match status" value="1"/>
</dbReference>
<sequence>MSKPLTSALASDEFVISAGCVLLKPLTRDPTITTPRLPQDYSLIYILKRATGEKVLAKGRKDVHEAIPDAASRESYEETGYKNTIIELPTRSLAPGAVDLVSNKEAIGVTLNPDNMSRRKEKVTVQKFVFWWVSEVDLDAEGNPLQRVDGTQLPYEDYEVREMSLDDSLTDGGISNPSHRKMIEVARDLLVKRYEMATTKT</sequence>
<organism evidence="1 2">
    <name type="scientific">Serendipita vermifera MAFF 305830</name>
    <dbReference type="NCBI Taxonomy" id="933852"/>
    <lineage>
        <taxon>Eukaryota</taxon>
        <taxon>Fungi</taxon>
        <taxon>Dikarya</taxon>
        <taxon>Basidiomycota</taxon>
        <taxon>Agaricomycotina</taxon>
        <taxon>Agaricomycetes</taxon>
        <taxon>Sebacinales</taxon>
        <taxon>Serendipitaceae</taxon>
        <taxon>Serendipita</taxon>
    </lineage>
</organism>
<keyword evidence="2" id="KW-1185">Reference proteome</keyword>
<dbReference type="HOGENOM" id="CLU_1361151_0_0_1"/>
<evidence type="ECO:0008006" key="3">
    <source>
        <dbReference type="Google" id="ProtNLM"/>
    </source>
</evidence>
<dbReference type="PROSITE" id="PS00893">
    <property type="entry name" value="NUDIX_BOX"/>
    <property type="match status" value="1"/>
</dbReference>
<dbReference type="AlphaFoldDB" id="A0A0C2XX13"/>
<accession>A0A0C2XX13</accession>
<name>A0A0C2XX13_SERVB</name>
<dbReference type="Gene3D" id="3.90.79.10">
    <property type="entry name" value="Nucleoside Triphosphate Pyrophosphohydrolase"/>
    <property type="match status" value="1"/>
</dbReference>